<protein>
    <submittedName>
        <fullName evidence="2">Putative mitochondrial protein</fullName>
    </submittedName>
</protein>
<sequence>MEVPRQCASVQPINCSMIDDKERDGEEKRARKRGSSNLVSSSPKKQAIVARSSMESEYHAFALIALETNWVQQLLLELHISSSMKPVLWCDNLSVGSSFCGALDVRYVPSLD</sequence>
<accession>A0A5D3BKP8</accession>
<reference evidence="2 3" key="1">
    <citation type="submission" date="2019-08" db="EMBL/GenBank/DDBJ databases">
        <title>Draft genome sequences of two oriental melons (Cucumis melo L. var makuwa).</title>
        <authorList>
            <person name="Kwon S.-Y."/>
        </authorList>
    </citation>
    <scope>NUCLEOTIDE SEQUENCE [LARGE SCALE GENOMIC DNA]</scope>
    <source>
        <strain evidence="3">cv. Chang Bougi</strain>
        <tissue evidence="2">Leaf</tissue>
    </source>
</reference>
<feature type="region of interest" description="Disordered" evidence="1">
    <location>
        <begin position="18"/>
        <end position="44"/>
    </location>
</feature>
<name>A0A5D3BKP8_CUCMM</name>
<evidence type="ECO:0000256" key="1">
    <source>
        <dbReference type="SAM" id="MobiDB-lite"/>
    </source>
</evidence>
<gene>
    <name evidence="2" type="ORF">E5676_scaffold1923G00110</name>
</gene>
<dbReference type="Proteomes" id="UP000321947">
    <property type="component" value="Unassembled WGS sequence"/>
</dbReference>
<organism evidence="2 3">
    <name type="scientific">Cucumis melo var. makuwa</name>
    <name type="common">Oriental melon</name>
    <dbReference type="NCBI Taxonomy" id="1194695"/>
    <lineage>
        <taxon>Eukaryota</taxon>
        <taxon>Viridiplantae</taxon>
        <taxon>Streptophyta</taxon>
        <taxon>Embryophyta</taxon>
        <taxon>Tracheophyta</taxon>
        <taxon>Spermatophyta</taxon>
        <taxon>Magnoliopsida</taxon>
        <taxon>eudicotyledons</taxon>
        <taxon>Gunneridae</taxon>
        <taxon>Pentapetalae</taxon>
        <taxon>rosids</taxon>
        <taxon>fabids</taxon>
        <taxon>Cucurbitales</taxon>
        <taxon>Cucurbitaceae</taxon>
        <taxon>Benincaseae</taxon>
        <taxon>Cucumis</taxon>
    </lineage>
</organism>
<dbReference type="CDD" id="cd09272">
    <property type="entry name" value="RNase_HI_RT_Ty1"/>
    <property type="match status" value="1"/>
</dbReference>
<dbReference type="AlphaFoldDB" id="A0A5D3BKP8"/>
<proteinExistence type="predicted"/>
<feature type="compositionally biased region" description="Polar residues" evidence="1">
    <location>
        <begin position="35"/>
        <end position="44"/>
    </location>
</feature>
<evidence type="ECO:0000313" key="3">
    <source>
        <dbReference type="Proteomes" id="UP000321947"/>
    </source>
</evidence>
<comment type="caution">
    <text evidence="2">The sequence shown here is derived from an EMBL/GenBank/DDBJ whole genome shotgun (WGS) entry which is preliminary data.</text>
</comment>
<evidence type="ECO:0000313" key="2">
    <source>
        <dbReference type="EMBL" id="TYK00333.1"/>
    </source>
</evidence>
<feature type="compositionally biased region" description="Basic and acidic residues" evidence="1">
    <location>
        <begin position="18"/>
        <end position="29"/>
    </location>
</feature>
<dbReference type="EMBL" id="SSTD01016869">
    <property type="protein sequence ID" value="TYK00333.1"/>
    <property type="molecule type" value="Genomic_DNA"/>
</dbReference>